<dbReference type="Proteomes" id="UP000827872">
    <property type="component" value="Linkage Group LG04"/>
</dbReference>
<reference evidence="1" key="1">
    <citation type="submission" date="2021-08" db="EMBL/GenBank/DDBJ databases">
        <title>The first chromosome-level gecko genome reveals the dynamic sex chromosomes of Neotropical dwarf geckos (Sphaerodactylidae: Sphaerodactylus).</title>
        <authorList>
            <person name="Pinto B.J."/>
            <person name="Keating S.E."/>
            <person name="Gamble T."/>
        </authorList>
    </citation>
    <scope>NUCLEOTIDE SEQUENCE</scope>
    <source>
        <strain evidence="1">TG3544</strain>
    </source>
</reference>
<gene>
    <name evidence="1" type="ORF">K3G42_020784</name>
</gene>
<sequence length="258" mass="28986">MYVESNSEIMNINVVNGKKNPRHSAAVAASKIKLISNTRESISSPEVGDAKKTAQRLPYRSMSAAARKLILDVLPSPSESETELTECESNLSQSTSADNHNISSNSLADSESEKKYGGKNVKSITEAVTEEQKQRSSLLKIRKPGTLRRSKSEPDDCSNLPSDSESQTEFKDIDNSQSRTIKKRKRSATATDRSVSNGISELSRAYQRRKRPKVNEENDSEDLDYTKYKRVNRRSKIRTRNGGRRTVRYADDEDDCEM</sequence>
<keyword evidence="2" id="KW-1185">Reference proteome</keyword>
<accession>A0ACB8FH76</accession>
<organism evidence="1 2">
    <name type="scientific">Sphaerodactylus townsendi</name>
    <dbReference type="NCBI Taxonomy" id="933632"/>
    <lineage>
        <taxon>Eukaryota</taxon>
        <taxon>Metazoa</taxon>
        <taxon>Chordata</taxon>
        <taxon>Craniata</taxon>
        <taxon>Vertebrata</taxon>
        <taxon>Euteleostomi</taxon>
        <taxon>Lepidosauria</taxon>
        <taxon>Squamata</taxon>
        <taxon>Bifurcata</taxon>
        <taxon>Gekkota</taxon>
        <taxon>Sphaerodactylidae</taxon>
        <taxon>Sphaerodactylus</taxon>
    </lineage>
</organism>
<name>A0ACB8FH76_9SAUR</name>
<comment type="caution">
    <text evidence="1">The sequence shown here is derived from an EMBL/GenBank/DDBJ whole genome shotgun (WGS) entry which is preliminary data.</text>
</comment>
<evidence type="ECO:0000313" key="1">
    <source>
        <dbReference type="EMBL" id="KAH8004890.1"/>
    </source>
</evidence>
<evidence type="ECO:0000313" key="2">
    <source>
        <dbReference type="Proteomes" id="UP000827872"/>
    </source>
</evidence>
<dbReference type="EMBL" id="CM037617">
    <property type="protein sequence ID" value="KAH8004890.1"/>
    <property type="molecule type" value="Genomic_DNA"/>
</dbReference>
<proteinExistence type="predicted"/>
<protein>
    <submittedName>
        <fullName evidence="1">Uncharacterized protein</fullName>
    </submittedName>
</protein>